<name>A0A2S6CZ87_9CYAN</name>
<evidence type="ECO:0000313" key="1">
    <source>
        <dbReference type="EMBL" id="PPJ65027.1"/>
    </source>
</evidence>
<reference evidence="1 2" key="1">
    <citation type="submission" date="2018-02" db="EMBL/GenBank/DDBJ databases">
        <title>Discovery of a pederin family compound in a non-symbiotic bloom-forming cyanobacterium.</title>
        <authorList>
            <person name="Kust A."/>
            <person name="Mares J."/>
            <person name="Jokela J."/>
            <person name="Urajova P."/>
            <person name="Hajek J."/>
            <person name="Saurav K."/>
            <person name="Voracova K."/>
            <person name="Fewer D.P."/>
            <person name="Haapaniemi E."/>
            <person name="Permi P."/>
            <person name="Rehakova K."/>
            <person name="Sivonen K."/>
            <person name="Hrouzek P."/>
        </authorList>
    </citation>
    <scope>NUCLEOTIDE SEQUENCE [LARGE SCALE GENOMIC DNA]</scope>
    <source>
        <strain evidence="1 2">CHARLIE-1</strain>
    </source>
</reference>
<dbReference type="EMBL" id="PGEM01000010">
    <property type="protein sequence ID" value="PPJ65027.1"/>
    <property type="molecule type" value="Genomic_DNA"/>
</dbReference>
<dbReference type="RefSeq" id="WP_104386183.1">
    <property type="nucleotide sequence ID" value="NZ_PGEM01000010.1"/>
</dbReference>
<organism evidence="1 2">
    <name type="scientific">Cuspidothrix issatschenkoi CHARLIE-1</name>
    <dbReference type="NCBI Taxonomy" id="2052836"/>
    <lineage>
        <taxon>Bacteria</taxon>
        <taxon>Bacillati</taxon>
        <taxon>Cyanobacteriota</taxon>
        <taxon>Cyanophyceae</taxon>
        <taxon>Nostocales</taxon>
        <taxon>Aphanizomenonaceae</taxon>
        <taxon>Cuspidothrix</taxon>
    </lineage>
</organism>
<keyword evidence="2" id="KW-1185">Reference proteome</keyword>
<dbReference type="Proteomes" id="UP000239589">
    <property type="component" value="Unassembled WGS sequence"/>
</dbReference>
<evidence type="ECO:0008006" key="3">
    <source>
        <dbReference type="Google" id="ProtNLM"/>
    </source>
</evidence>
<comment type="caution">
    <text evidence="1">The sequence shown here is derived from an EMBL/GenBank/DDBJ whole genome shotgun (WGS) entry which is preliminary data.</text>
</comment>
<protein>
    <recommendedName>
        <fullName evidence="3">Type II secretion system protein GspC N-terminal domain-containing protein</fullName>
    </recommendedName>
</protein>
<dbReference type="OrthoDB" id="428674at2"/>
<sequence length="395" mass="42624">MLPKSSSNLPASKVTDRTGATLIIDFVPNEPWTIESYAEDLMDELFNDLDSILDGRHKRNYPRDRQEYISGQTMSFKMPDVVLPSAVHIPLQSPPAVKNVQTATLVVSSPSVRAITDKTKPEKSSVTTLMLMGLGLTGTALGIVYVMESGLLTTVTTQLTNHGFSAIQTSSPVAVKPDGQLDLVNYMLEALTVIEQQGTNNNKTTALPLPNTQATPTLPLPLAVNNISPAPSRLTPPNVVERIYIPVYQSEPPRSKLPPVPPVPIPPSAHSGVTNTPVNPLPSVPQPKINTTEVNPQGIKLAPPKLPTIAPLVPVKEPVNVPQQVYTPTYSAQLEGLLELGKKSVALFEMDGVTRRINLGENIGSTGWILVDVTNGEAIIRRNGEVRSIYTGQKI</sequence>
<dbReference type="AlphaFoldDB" id="A0A2S6CZ87"/>
<gene>
    <name evidence="1" type="ORF">CUN59_01525</name>
</gene>
<evidence type="ECO:0000313" key="2">
    <source>
        <dbReference type="Proteomes" id="UP000239589"/>
    </source>
</evidence>
<accession>A0A2S6CZ87</accession>
<proteinExistence type="predicted"/>